<organism evidence="2">
    <name type="scientific">Musca domestica</name>
    <name type="common">House fly</name>
    <dbReference type="NCBI Taxonomy" id="7370"/>
    <lineage>
        <taxon>Eukaryota</taxon>
        <taxon>Metazoa</taxon>
        <taxon>Ecdysozoa</taxon>
        <taxon>Arthropoda</taxon>
        <taxon>Hexapoda</taxon>
        <taxon>Insecta</taxon>
        <taxon>Pterygota</taxon>
        <taxon>Neoptera</taxon>
        <taxon>Endopterygota</taxon>
        <taxon>Diptera</taxon>
        <taxon>Brachycera</taxon>
        <taxon>Muscomorpha</taxon>
        <taxon>Muscoidea</taxon>
        <taxon>Muscidae</taxon>
        <taxon>Musca</taxon>
    </lineage>
</organism>
<dbReference type="EMBL" id="KA647334">
    <property type="protein sequence ID" value="AFP61963.1"/>
    <property type="molecule type" value="mRNA"/>
</dbReference>
<dbReference type="AlphaFoldDB" id="T1PF69"/>
<evidence type="ECO:0000313" key="2">
    <source>
        <dbReference type="EMBL" id="AFP61963.1"/>
    </source>
</evidence>
<feature type="chain" id="PRO_5004583201" evidence="1">
    <location>
        <begin position="22"/>
        <end position="170"/>
    </location>
</feature>
<feature type="signal peptide" evidence="1">
    <location>
        <begin position="1"/>
        <end position="21"/>
    </location>
</feature>
<reference evidence="2" key="1">
    <citation type="submission" date="2012-08" db="EMBL/GenBank/DDBJ databases">
        <title>Transcriptome of adult Musca domestica launches a platform for comparative house fly gene expression and characterization of differential gene expression among resistant and susceptible house flies.</title>
        <authorList>
            <person name="Liu N."/>
            <person name="Zhang L."/>
            <person name="Li M."/>
            <person name="Reid W."/>
        </authorList>
    </citation>
    <scope>NUCLEOTIDE SEQUENCE</scope>
    <source>
        <strain evidence="2">ALHF</strain>
        <tissue evidence="2">Whole body</tissue>
    </source>
</reference>
<proteinExistence type="evidence at transcript level"/>
<sequence>MNCKLSIVVLVVAAIIATAGGNYVKLATKNLAGLHCVTEAAYNLQDTVDTFKYDLNLCDATATATANYVLDNANDVVRILTTLVDVSKNVCNNANYDAATDARKTPTPSCVENVTKQAEKLKTAVWYTIKEIAAVKKGNSCVTMNLTNLKLNFFDFKNLIRKCVDVARKV</sequence>
<keyword evidence="1" id="KW-0732">Signal</keyword>
<accession>T1PF69</accession>
<protein>
    <submittedName>
        <fullName evidence="2">Dynein heavy chain and region D6 of dynein motor</fullName>
    </submittedName>
</protein>
<evidence type="ECO:0000256" key="1">
    <source>
        <dbReference type="SAM" id="SignalP"/>
    </source>
</evidence>
<name>T1PF69_MUSDO</name>